<reference evidence="1" key="1">
    <citation type="submission" date="2023-03" db="EMBL/GenBank/DDBJ databases">
        <title>Massive genome expansion in bonnet fungi (Mycena s.s.) driven by repeated elements and novel gene families across ecological guilds.</title>
        <authorList>
            <consortium name="Lawrence Berkeley National Laboratory"/>
            <person name="Harder C.B."/>
            <person name="Miyauchi S."/>
            <person name="Viragh M."/>
            <person name="Kuo A."/>
            <person name="Thoen E."/>
            <person name="Andreopoulos B."/>
            <person name="Lu D."/>
            <person name="Skrede I."/>
            <person name="Drula E."/>
            <person name="Henrissat B."/>
            <person name="Morin E."/>
            <person name="Kohler A."/>
            <person name="Barry K."/>
            <person name="LaButti K."/>
            <person name="Morin E."/>
            <person name="Salamov A."/>
            <person name="Lipzen A."/>
            <person name="Mereny Z."/>
            <person name="Hegedus B."/>
            <person name="Baldrian P."/>
            <person name="Stursova M."/>
            <person name="Weitz H."/>
            <person name="Taylor A."/>
            <person name="Grigoriev I.V."/>
            <person name="Nagy L.G."/>
            <person name="Martin F."/>
            <person name="Kauserud H."/>
        </authorList>
    </citation>
    <scope>NUCLEOTIDE SEQUENCE</scope>
    <source>
        <strain evidence="1">CBHHK002</strain>
    </source>
</reference>
<dbReference type="Gene3D" id="3.80.10.10">
    <property type="entry name" value="Ribonuclease Inhibitor"/>
    <property type="match status" value="1"/>
</dbReference>
<dbReference type="SUPFAM" id="SSF81383">
    <property type="entry name" value="F-box domain"/>
    <property type="match status" value="1"/>
</dbReference>
<dbReference type="InterPro" id="IPR036047">
    <property type="entry name" value="F-box-like_dom_sf"/>
</dbReference>
<gene>
    <name evidence="1" type="ORF">DFH08DRAFT_399875</name>
</gene>
<protein>
    <recommendedName>
        <fullName evidence="3">F-box domain-containing protein</fullName>
    </recommendedName>
</protein>
<evidence type="ECO:0000313" key="1">
    <source>
        <dbReference type="EMBL" id="KAJ7318085.1"/>
    </source>
</evidence>
<evidence type="ECO:0000313" key="2">
    <source>
        <dbReference type="Proteomes" id="UP001218218"/>
    </source>
</evidence>
<evidence type="ECO:0008006" key="3">
    <source>
        <dbReference type="Google" id="ProtNLM"/>
    </source>
</evidence>
<proteinExistence type="predicted"/>
<comment type="caution">
    <text evidence="1">The sequence shown here is derived from an EMBL/GenBank/DDBJ whole genome shotgun (WGS) entry which is preliminary data.</text>
</comment>
<dbReference type="EMBL" id="JARIHO010000059">
    <property type="protein sequence ID" value="KAJ7318085.1"/>
    <property type="molecule type" value="Genomic_DNA"/>
</dbReference>
<keyword evidence="2" id="KW-1185">Reference proteome</keyword>
<accession>A0AAD6ZCM6</accession>
<name>A0AAD6ZCM6_9AGAR</name>
<dbReference type="Proteomes" id="UP001218218">
    <property type="component" value="Unassembled WGS sequence"/>
</dbReference>
<organism evidence="1 2">
    <name type="scientific">Mycena albidolilacea</name>
    <dbReference type="NCBI Taxonomy" id="1033008"/>
    <lineage>
        <taxon>Eukaryota</taxon>
        <taxon>Fungi</taxon>
        <taxon>Dikarya</taxon>
        <taxon>Basidiomycota</taxon>
        <taxon>Agaricomycotina</taxon>
        <taxon>Agaricomycetes</taxon>
        <taxon>Agaricomycetidae</taxon>
        <taxon>Agaricales</taxon>
        <taxon>Marasmiineae</taxon>
        <taxon>Mycenaceae</taxon>
        <taxon>Mycena</taxon>
    </lineage>
</organism>
<dbReference type="AlphaFoldDB" id="A0AAD6ZCM6"/>
<dbReference type="SUPFAM" id="SSF52047">
    <property type="entry name" value="RNI-like"/>
    <property type="match status" value="1"/>
</dbReference>
<sequence>MNQDFPQELVDAILDHLADDRRSFKACSLVCRAWVSRCRSHLFGNCSLFPNDILVFRDLLRAPHCTFAQDIRSMSVVRLSDHKSDRYFDEIAVDLRGLTGIRELKLYLSSQYTVPSEARTFFCAGLFTAFPNVTCLILSFEFVLDMICLFPALRELHIHRSGLFLDSDSIPSTPPPRGLRSLEITGNAIGPMLVWLNRSNQLPNIDTLMLSSPHAAHIPTVRIALQKIGGALLHLSIDMARLPDPSTVFDLKMHPNLKTLTVRDAIPLRPPDNFDPNQFIRLIKRLAAPDLERLSLILEPRLYESLDWVALDQFLSTDRFPRMRSVVVAASADPDKEFVRQALPLLGGSGILQLD</sequence>
<dbReference type="InterPro" id="IPR032675">
    <property type="entry name" value="LRR_dom_sf"/>
</dbReference>